<protein>
    <submittedName>
        <fullName evidence="1">Uncharacterized protein</fullName>
    </submittedName>
</protein>
<accession>A0A1S7RCU9</accession>
<sequence length="70" mass="7851">MLYAVDLVVFCAIVNIVEQYKTIVLSFCLFVGRYGHDLITFFSCFANALCYGQSCRVRTCLSRNSDAALP</sequence>
<evidence type="ECO:0000313" key="2">
    <source>
        <dbReference type="Proteomes" id="UP000191988"/>
    </source>
</evidence>
<dbReference type="AlphaFoldDB" id="A0A1S7RCU9"/>
<proteinExistence type="predicted"/>
<evidence type="ECO:0000313" key="1">
    <source>
        <dbReference type="EMBL" id="CUX50654.1"/>
    </source>
</evidence>
<dbReference type="Proteomes" id="UP000191988">
    <property type="component" value="Unassembled WGS sequence"/>
</dbReference>
<keyword evidence="2" id="KW-1185">Reference proteome</keyword>
<gene>
    <name evidence="1" type="ORF">AGR3A_Lc130299</name>
</gene>
<reference evidence="2" key="1">
    <citation type="submission" date="2016-01" db="EMBL/GenBank/DDBJ databases">
        <authorList>
            <person name="Regsiter A."/>
            <person name="william w."/>
        </authorList>
    </citation>
    <scope>NUCLEOTIDE SEQUENCE [LARGE SCALE GENOMIC DNA]</scope>
    <source>
        <strain evidence="2">CFBP 6623</strain>
    </source>
</reference>
<organism evidence="1 2">
    <name type="scientific">Agrobacterium tomkonis CFBP 6623</name>
    <dbReference type="NCBI Taxonomy" id="1183432"/>
    <lineage>
        <taxon>Bacteria</taxon>
        <taxon>Pseudomonadati</taxon>
        <taxon>Pseudomonadota</taxon>
        <taxon>Alphaproteobacteria</taxon>
        <taxon>Hyphomicrobiales</taxon>
        <taxon>Rhizobiaceae</taxon>
        <taxon>Rhizobium/Agrobacterium group</taxon>
        <taxon>Agrobacterium</taxon>
        <taxon>Agrobacterium tumefaciens complex</taxon>
    </lineage>
</organism>
<dbReference type="STRING" id="1183432.AGR3A_Lc130299"/>
<name>A0A1S7RCU9_9HYPH</name>
<dbReference type="EMBL" id="FBWK01000049">
    <property type="protein sequence ID" value="CUX50654.1"/>
    <property type="molecule type" value="Genomic_DNA"/>
</dbReference>